<evidence type="ECO:0000313" key="1">
    <source>
        <dbReference type="EMBL" id="KAJ3533185.1"/>
    </source>
</evidence>
<comment type="caution">
    <text evidence="1">The sequence shown here is derived from an EMBL/GenBank/DDBJ whole genome shotgun (WGS) entry which is preliminary data.</text>
</comment>
<keyword evidence="2" id="KW-1185">Reference proteome</keyword>
<name>A0ACC1S6P3_9HYPO</name>
<protein>
    <submittedName>
        <fullName evidence="1">Uncharacterized protein</fullName>
    </submittedName>
</protein>
<proteinExistence type="predicted"/>
<dbReference type="Proteomes" id="UP001148629">
    <property type="component" value="Unassembled WGS sequence"/>
</dbReference>
<gene>
    <name evidence="1" type="ORF">NM208_g8100</name>
</gene>
<organism evidence="1 2">
    <name type="scientific">Fusarium decemcellulare</name>
    <dbReference type="NCBI Taxonomy" id="57161"/>
    <lineage>
        <taxon>Eukaryota</taxon>
        <taxon>Fungi</taxon>
        <taxon>Dikarya</taxon>
        <taxon>Ascomycota</taxon>
        <taxon>Pezizomycotina</taxon>
        <taxon>Sordariomycetes</taxon>
        <taxon>Hypocreomycetidae</taxon>
        <taxon>Hypocreales</taxon>
        <taxon>Nectriaceae</taxon>
        <taxon>Fusarium</taxon>
        <taxon>Fusarium decemcellulare species complex</taxon>
    </lineage>
</organism>
<evidence type="ECO:0000313" key="2">
    <source>
        <dbReference type="Proteomes" id="UP001148629"/>
    </source>
</evidence>
<reference evidence="1" key="1">
    <citation type="submission" date="2022-08" db="EMBL/GenBank/DDBJ databases">
        <title>Genome Sequence of Fusarium decemcellulare.</title>
        <authorList>
            <person name="Buettner E."/>
        </authorList>
    </citation>
    <scope>NUCLEOTIDE SEQUENCE</scope>
    <source>
        <strain evidence="1">Babe19</strain>
    </source>
</reference>
<sequence>MEESAPKRRRTSPRTSLNIGGTPSPEPASPRRRRPSYASPTKASLSRHHPDVPDRRRSRSPQKTDAQASTLPSFDTGVTESPSEVLAARLAGSRLVSDAPTPARPDETTPGSGSSLRRARGGMAAAARRTPSKLPPRPLPAPGAQEDDFNPFRGKVLRRSPPAGARMAIDEPPASMPEPELPPPSQSFSQIEPPASMPEPGLPPTMDSPVAQSEEDSPASPEEPPALPSSEVVDEPSPARSPSPVESPPPVETHSPTESPPAPAPDAEPESERDSPSPLPDLPSSSPEPPPASMPEPELPPLVQPDSQKTAPPASQPTPKLPAPKRDAAQRNSFRNSPIRFRELSQAKDSPLVKPPSRLLEKPRKSFQRAGSATRTIQDKIPAEVTVQSRKPRPFDPNSAKKEEREALEKQIAELQKDLKTAQKENERIRLMQKSGRELAPSNQEAIIDLIQRQHLPTDTEPGQQASQQLLRAALNPAALLPFGKVTAPAPTVSIEDKQADIKSHHPVVMTAEEELTYLELFTPFSISSNIAVLPQTDGEPLRQLHSITFRSREIPGIFTTRVDMTVNAIDLTILDLNVTALEPAAKSELGPFVEKICTGDCNRSMQRNMGILSWAMSEWLRVAVERAGFWCQLDETLGSKHGVSEAASQMRARKPRRRKDDEDEEEDAELTPVESINKVDLIRYMSQQHFDISIPQSGTDESGGLVRLEWRVGFDWTGEAQSKLAVMTGVPGKWHQMDERGSLGKIPKLFGELVHGGEKPEIAVRTIVALVAGEQS</sequence>
<accession>A0ACC1S6P3</accession>
<dbReference type="EMBL" id="JANRMS010000891">
    <property type="protein sequence ID" value="KAJ3533185.1"/>
    <property type="molecule type" value="Genomic_DNA"/>
</dbReference>